<evidence type="ECO:0000313" key="2">
    <source>
        <dbReference type="Proteomes" id="UP000215158"/>
    </source>
</evidence>
<dbReference type="OrthoDB" id="8477376at2"/>
<proteinExistence type="predicted"/>
<protein>
    <submittedName>
        <fullName evidence="1">Uncharacterized protein</fullName>
    </submittedName>
</protein>
<dbReference type="KEGG" id="parb:CJU94_36175"/>
<geneLocation type="plasmid" evidence="1 2">
    <name>pBN2</name>
</geneLocation>
<accession>A0A248VX92</accession>
<dbReference type="RefSeq" id="WP_095423458.1">
    <property type="nucleotide sequence ID" value="NZ_CP022992.1"/>
</dbReference>
<dbReference type="EMBL" id="CP022992">
    <property type="protein sequence ID" value="ASW03644.1"/>
    <property type="molecule type" value="Genomic_DNA"/>
</dbReference>
<organism evidence="1 2">
    <name type="scientific">Paraburkholderia aromaticivorans</name>
    <dbReference type="NCBI Taxonomy" id="2026199"/>
    <lineage>
        <taxon>Bacteria</taxon>
        <taxon>Pseudomonadati</taxon>
        <taxon>Pseudomonadota</taxon>
        <taxon>Betaproteobacteria</taxon>
        <taxon>Burkholderiales</taxon>
        <taxon>Burkholderiaceae</taxon>
        <taxon>Paraburkholderia</taxon>
    </lineage>
</organism>
<sequence length="359" mass="40093">MGSTVITNKKAGAFRADGRVVYVLFEQLYEKNCYPHTPEWQVSAFGEREDVLKRIFRAAESCESGMLQSRAGSIKPEAYIEHFKQHLSKPFEIPESTIRLSVGESYSSPIPRSGVDAIRPLMEAQGFAAQFDQIEAGSLSVSLHKHVDLLLALYGEKGRVLAPWRVFSHLRCSDTVLAVSPVRNVKADDLPNVRAFKLDAENVAVSFDGSPIHPEGWTYRAVGDFMNVAYERELQSPGWGKHAIPWYRDLLHNAPQMPDNAVVTVRRDGADSEENESRRKAMDRVALAAGVADADGKAPAVFSFPFGKLCDDRQRMWDFTHLPKEQVVFELKQQATTNPGQEEADADDCPNLQLAFELI</sequence>
<keyword evidence="2" id="KW-1185">Reference proteome</keyword>
<dbReference type="Proteomes" id="UP000215158">
    <property type="component" value="Plasmid pBN2"/>
</dbReference>
<dbReference type="AlphaFoldDB" id="A0A248VX92"/>
<evidence type="ECO:0000313" key="1">
    <source>
        <dbReference type="EMBL" id="ASW03644.1"/>
    </source>
</evidence>
<gene>
    <name evidence="1" type="ORF">CJU94_36175</name>
</gene>
<reference evidence="1 2" key="1">
    <citation type="submission" date="2017-08" db="EMBL/GenBank/DDBJ databases">
        <title>Identification and genetic characteristics of simultaneous BTEX- and naphthalene-degrading Paraburkholderia sp. BN5 isolated from petroleum-contaminated soil.</title>
        <authorList>
            <person name="Lee Y."/>
            <person name="Jeon C.O."/>
        </authorList>
    </citation>
    <scope>NUCLEOTIDE SEQUENCE [LARGE SCALE GENOMIC DNA]</scope>
    <source>
        <strain evidence="1 2">BN5</strain>
        <plasmid evidence="1 2">pBN2</plasmid>
    </source>
</reference>
<keyword evidence="1" id="KW-0614">Plasmid</keyword>
<name>A0A248VX92_9BURK</name>